<dbReference type="AlphaFoldDB" id="M1CMY4"/>
<dbReference type="EnsemblPlants" id="PGSC0003DMT400070910">
    <property type="protein sequence ID" value="PGSC0003DMT400070910"/>
    <property type="gene ID" value="PGSC0003DMG400027573"/>
</dbReference>
<organism evidence="2 3">
    <name type="scientific">Solanum tuberosum</name>
    <name type="common">Potato</name>
    <dbReference type="NCBI Taxonomy" id="4113"/>
    <lineage>
        <taxon>Eukaryota</taxon>
        <taxon>Viridiplantae</taxon>
        <taxon>Streptophyta</taxon>
        <taxon>Embryophyta</taxon>
        <taxon>Tracheophyta</taxon>
        <taxon>Spermatophyta</taxon>
        <taxon>Magnoliopsida</taxon>
        <taxon>eudicotyledons</taxon>
        <taxon>Gunneridae</taxon>
        <taxon>Pentapetalae</taxon>
        <taxon>asterids</taxon>
        <taxon>lamiids</taxon>
        <taxon>Solanales</taxon>
        <taxon>Solanaceae</taxon>
        <taxon>Solanoideae</taxon>
        <taxon>Solaneae</taxon>
        <taxon>Solanum</taxon>
    </lineage>
</organism>
<dbReference type="HOGENOM" id="CLU_2872071_0_0_1"/>
<feature type="region of interest" description="Disordered" evidence="1">
    <location>
        <begin position="36"/>
        <end position="64"/>
    </location>
</feature>
<dbReference type="PaxDb" id="4113-PGSC0003DMT400070910"/>
<evidence type="ECO:0000313" key="2">
    <source>
        <dbReference type="EnsemblPlants" id="PGSC0003DMT400070910"/>
    </source>
</evidence>
<dbReference type="InParanoid" id="M1CMY4"/>
<reference evidence="3" key="1">
    <citation type="journal article" date="2011" name="Nature">
        <title>Genome sequence and analysis of the tuber crop potato.</title>
        <authorList>
            <consortium name="The Potato Genome Sequencing Consortium"/>
        </authorList>
    </citation>
    <scope>NUCLEOTIDE SEQUENCE [LARGE SCALE GENOMIC DNA]</scope>
    <source>
        <strain evidence="3">cv. DM1-3 516 R44</strain>
    </source>
</reference>
<evidence type="ECO:0000256" key="1">
    <source>
        <dbReference type="SAM" id="MobiDB-lite"/>
    </source>
</evidence>
<sequence>MRIRRENQALYRFRLASSKLFEYKLLNQRGVSMFLPSSKKKNKLQNNQEEGEQNSPSTILEKVT</sequence>
<reference evidence="2" key="2">
    <citation type="submission" date="2015-06" db="UniProtKB">
        <authorList>
            <consortium name="EnsemblPlants"/>
        </authorList>
    </citation>
    <scope>IDENTIFICATION</scope>
    <source>
        <strain evidence="2">DM1-3 516 R44</strain>
    </source>
</reference>
<proteinExistence type="predicted"/>
<dbReference type="Proteomes" id="UP000011115">
    <property type="component" value="Unassembled WGS sequence"/>
</dbReference>
<protein>
    <submittedName>
        <fullName evidence="2">Uncharacterized protein</fullName>
    </submittedName>
</protein>
<dbReference type="Gramene" id="PGSC0003DMT400070910">
    <property type="protein sequence ID" value="PGSC0003DMT400070910"/>
    <property type="gene ID" value="PGSC0003DMG400027573"/>
</dbReference>
<evidence type="ECO:0000313" key="3">
    <source>
        <dbReference type="Proteomes" id="UP000011115"/>
    </source>
</evidence>
<name>M1CMY4_SOLTU</name>
<keyword evidence="3" id="KW-1185">Reference proteome</keyword>
<accession>M1CMY4</accession>